<feature type="compositionally biased region" description="Basic and acidic residues" evidence="1">
    <location>
        <begin position="630"/>
        <end position="641"/>
    </location>
</feature>
<feature type="compositionally biased region" description="Acidic residues" evidence="1">
    <location>
        <begin position="203"/>
        <end position="228"/>
    </location>
</feature>
<feature type="compositionally biased region" description="Low complexity" evidence="1">
    <location>
        <begin position="577"/>
        <end position="596"/>
    </location>
</feature>
<feature type="compositionally biased region" description="Basic residues" evidence="1">
    <location>
        <begin position="605"/>
        <end position="615"/>
    </location>
</feature>
<dbReference type="EMBL" id="JADOXO010000153">
    <property type="protein sequence ID" value="KAF9811476.1"/>
    <property type="molecule type" value="Genomic_DNA"/>
</dbReference>
<feature type="compositionally biased region" description="Low complexity" evidence="1">
    <location>
        <begin position="192"/>
        <end position="202"/>
    </location>
</feature>
<feature type="compositionally biased region" description="Low complexity" evidence="1">
    <location>
        <begin position="444"/>
        <end position="455"/>
    </location>
</feature>
<dbReference type="Proteomes" id="UP000639403">
    <property type="component" value="Unassembled WGS sequence"/>
</dbReference>
<organism evidence="2 3">
    <name type="scientific">Rhodonia placenta</name>
    <dbReference type="NCBI Taxonomy" id="104341"/>
    <lineage>
        <taxon>Eukaryota</taxon>
        <taxon>Fungi</taxon>
        <taxon>Dikarya</taxon>
        <taxon>Basidiomycota</taxon>
        <taxon>Agaricomycotina</taxon>
        <taxon>Agaricomycetes</taxon>
        <taxon>Polyporales</taxon>
        <taxon>Adustoporiaceae</taxon>
        <taxon>Rhodonia</taxon>
    </lineage>
</organism>
<feature type="compositionally biased region" description="Basic and acidic residues" evidence="1">
    <location>
        <begin position="548"/>
        <end position="557"/>
    </location>
</feature>
<feature type="compositionally biased region" description="Acidic residues" evidence="1">
    <location>
        <begin position="350"/>
        <end position="365"/>
    </location>
</feature>
<proteinExistence type="predicted"/>
<feature type="compositionally biased region" description="Basic residues" evidence="1">
    <location>
        <begin position="151"/>
        <end position="164"/>
    </location>
</feature>
<feature type="compositionally biased region" description="Basic residues" evidence="1">
    <location>
        <begin position="397"/>
        <end position="406"/>
    </location>
</feature>
<gene>
    <name evidence="2" type="ORF">IEO21_06592</name>
</gene>
<feature type="compositionally biased region" description="Low complexity" evidence="1">
    <location>
        <begin position="617"/>
        <end position="629"/>
    </location>
</feature>
<reference evidence="2" key="2">
    <citation type="journal article" name="Front. Microbiol.">
        <title>Degradative Capacity of Two Strains of Rhodonia placenta: From Phenotype to Genotype.</title>
        <authorList>
            <person name="Kolle M."/>
            <person name="Horta M.A.C."/>
            <person name="Nowrousian M."/>
            <person name="Ohm R.A."/>
            <person name="Benz J.P."/>
            <person name="Pilgard A."/>
        </authorList>
    </citation>
    <scope>NUCLEOTIDE SEQUENCE</scope>
    <source>
        <strain evidence="2">FPRL280</strain>
    </source>
</reference>
<evidence type="ECO:0000313" key="2">
    <source>
        <dbReference type="EMBL" id="KAF9811476.1"/>
    </source>
</evidence>
<accession>A0A8H7U0G5</accession>
<feature type="compositionally biased region" description="Low complexity" evidence="1">
    <location>
        <begin position="407"/>
        <end position="420"/>
    </location>
</feature>
<name>A0A8H7U0G5_9APHY</name>
<comment type="caution">
    <text evidence="2">The sequence shown here is derived from an EMBL/GenBank/DDBJ whole genome shotgun (WGS) entry which is preliminary data.</text>
</comment>
<reference evidence="2" key="1">
    <citation type="submission" date="2020-11" db="EMBL/GenBank/DDBJ databases">
        <authorList>
            <person name="Koelle M."/>
            <person name="Horta M.A.C."/>
            <person name="Nowrousian M."/>
            <person name="Ohm R.A."/>
            <person name="Benz P."/>
            <person name="Pilgard A."/>
        </authorList>
    </citation>
    <scope>NUCLEOTIDE SEQUENCE</scope>
    <source>
        <strain evidence="2">FPRL280</strain>
    </source>
</reference>
<feature type="region of interest" description="Disordered" evidence="1">
    <location>
        <begin position="350"/>
        <end position="654"/>
    </location>
</feature>
<feature type="compositionally biased region" description="Polar residues" evidence="1">
    <location>
        <begin position="373"/>
        <end position="389"/>
    </location>
</feature>
<dbReference type="AlphaFoldDB" id="A0A8H7U0G5"/>
<sequence length="680" mass="73737">MPPSLTRAKENPRSGAIRSSLGPPRPVVRHAPPTAPQSSPLRMLPSPKPRHVRHIPEAEQGLELDAPVSPSPIKIRRPSGLFKVLSDSVPHAPSEPRTPKVVPRSPHRKRVRTLLRPANTDEVLASPTPKRSTARARPSLLLAQSTPLPLHGRRPHLPLHRLPSRMRETREAQASTPAAAREPSPLPPSSPPAESEPSLLPELEPDYDPGFDMYTEEGAEVDEEEEDKENNAAYKPAIAVSAQQDRLSEEDDPFGILAAERKLKAKRQPSAPPQGKGKGKEPVVPRRPLGTLTIALPSPSPVPSTHSPAQLPTPASEDEHNIDDLYLDISSPRMQPRAGPSTEVADWAFAEDDYADENVEADEDKENAPPTITVPNLLQPASSTLSSPQRDPLGTPHKPRSARKRALLPSSSSSWSSELAEPFAVTGVPRTRSRSRGLGAEEWSSPSRAANARHASSARRESSARRASALPPAGEETGRQRAVEVKPVQRQKRKRPAEESDEDPMEAALSMLPKRPVKRPTRSTAAPARGRDRGRGRGRAQVQAARESGSESGRESESESESESGGESEPTTKKATRGGTARGRSTSRGRGTSRGTSRGGGRGAGRGRGRGRGRGKATGAGASRSPSRAAQDKGKKRARDEAELDTEEEEERTRARAARIEYFRKLDKEYSLEKEDVYVI</sequence>
<feature type="region of interest" description="Disordered" evidence="1">
    <location>
        <begin position="1"/>
        <end position="51"/>
    </location>
</feature>
<feature type="region of interest" description="Disordered" evidence="1">
    <location>
        <begin position="86"/>
        <end position="322"/>
    </location>
</feature>
<evidence type="ECO:0000313" key="3">
    <source>
        <dbReference type="Proteomes" id="UP000639403"/>
    </source>
</evidence>
<protein>
    <submittedName>
        <fullName evidence="2">Uncharacterized protein</fullName>
    </submittedName>
</protein>
<evidence type="ECO:0000256" key="1">
    <source>
        <dbReference type="SAM" id="MobiDB-lite"/>
    </source>
</evidence>